<comment type="caution">
    <text evidence="7">The sequence shown here is derived from an EMBL/GenBank/DDBJ whole genome shotgun (WGS) entry which is preliminary data.</text>
</comment>
<dbReference type="FunFam" id="3.40.50.300:FF:000016">
    <property type="entry name" value="Oligopeptide ABC transporter ATP-binding component"/>
    <property type="match status" value="2"/>
</dbReference>
<feature type="compositionally biased region" description="Low complexity" evidence="5">
    <location>
        <begin position="18"/>
        <end position="48"/>
    </location>
</feature>
<feature type="domain" description="ABC transporter" evidence="6">
    <location>
        <begin position="463"/>
        <end position="707"/>
    </location>
</feature>
<organism evidence="7 8">
    <name type="scientific">Cryobacterium algoritolerans</name>
    <dbReference type="NCBI Taxonomy" id="1259184"/>
    <lineage>
        <taxon>Bacteria</taxon>
        <taxon>Bacillati</taxon>
        <taxon>Actinomycetota</taxon>
        <taxon>Actinomycetes</taxon>
        <taxon>Micrococcales</taxon>
        <taxon>Microbacteriaceae</taxon>
        <taxon>Cryobacterium</taxon>
    </lineage>
</organism>
<evidence type="ECO:0000256" key="2">
    <source>
        <dbReference type="ARBA" id="ARBA00022448"/>
    </source>
</evidence>
<reference evidence="7 8" key="1">
    <citation type="submission" date="2019-03" db="EMBL/GenBank/DDBJ databases">
        <title>Genomics of glacier-inhabiting Cryobacterium strains.</title>
        <authorList>
            <person name="Liu Q."/>
            <person name="Xin Y.-H."/>
        </authorList>
    </citation>
    <scope>NUCLEOTIDE SEQUENCE [LARGE SCALE GENOMIC DNA]</scope>
    <source>
        <strain evidence="7 8">MDT1-3</strain>
    </source>
</reference>
<sequence>MSPSAPCWPRAPVPPSPGRGCSCSRPGCSSSPSSPSASSETPCATPSTRPRESTVTNLVSVPDPSAPTRAGDPLLEVTDLSVTFPQRGGPDVNAVRGISYRVHKGEFLGIVGESGSGKSVSSLALMGLLPSSARVTGSIRFGGRSLLDLNDRQLSGIRGREISMIFQDPLSALTPVYTVGDQIAEALLLHDFALGKRAAQARAVELLKVVGIPAPERRAKAFPHEFSGGMRQRAMIAMAIANDPQLIIADEPTTALDVTIQAQILEVLEKAKDLTGAAVVLITHDLGVVAGHADRIAVMYAGKLVENGTTTEVFAEPHMPYTIGLLRSVPNMQSAGTERLVPLEGRPPSLTALPRGCPFAARCPIAIDVCRETEPGLLVHGVAVPNELALQLPGPARVDPALAGPTLADLLEVEHVAACHRSDEIASGLLTRADVFPRPAPLAVRHSEALAAAEPVLSVTGLVRHFPLTKGGVFSRQIGTVRAVDGVSFSIQAGQTLGLVGESGCGKSTTILEILEMTRPQAGRILIDGKDVAGLGRAELLRLRKDVQIVFQDPMAALDPRLPIGDIIGEPLTVHGVKPDARRGRVAELLDLVGLDPQMADRYPHEFSGGQRQRIGIARALATNPRLVVLDEPVSALDVSIQAGVINLLEDLKEKLNLSYLFVAHDLAIVRQIADTVAVMYLGRIVEYGPVAEVFARPRHPYTQALISAAPIPDPVIERSRKRVLLEGDLPSPTEQIDGCNFRSRCPLYTLLADSDQALCATVDPVLRAHGQVETACHHVERNDLAISASLAGREDELAP</sequence>
<dbReference type="GO" id="GO:0016887">
    <property type="term" value="F:ATP hydrolysis activity"/>
    <property type="evidence" value="ECO:0007669"/>
    <property type="project" value="InterPro"/>
</dbReference>
<name>A0A4R8WQE7_9MICO</name>
<keyword evidence="8" id="KW-1185">Reference proteome</keyword>
<evidence type="ECO:0000256" key="4">
    <source>
        <dbReference type="ARBA" id="ARBA00022840"/>
    </source>
</evidence>
<dbReference type="NCBIfam" id="NF007739">
    <property type="entry name" value="PRK10419.1"/>
    <property type="match status" value="2"/>
</dbReference>
<evidence type="ECO:0000259" key="6">
    <source>
        <dbReference type="PROSITE" id="PS50893"/>
    </source>
</evidence>
<dbReference type="PANTHER" id="PTHR43776">
    <property type="entry name" value="TRANSPORT ATP-BINDING PROTEIN"/>
    <property type="match status" value="1"/>
</dbReference>
<keyword evidence="2" id="KW-0813">Transport</keyword>
<dbReference type="GO" id="GO:0055085">
    <property type="term" value="P:transmembrane transport"/>
    <property type="evidence" value="ECO:0007669"/>
    <property type="project" value="UniProtKB-ARBA"/>
</dbReference>
<gene>
    <name evidence="7" type="ORF">E3O19_10155</name>
</gene>
<evidence type="ECO:0000256" key="5">
    <source>
        <dbReference type="SAM" id="MobiDB-lite"/>
    </source>
</evidence>
<dbReference type="InterPro" id="IPR017871">
    <property type="entry name" value="ABC_transporter-like_CS"/>
</dbReference>
<dbReference type="SUPFAM" id="SSF52540">
    <property type="entry name" value="P-loop containing nucleoside triphosphate hydrolases"/>
    <property type="match status" value="2"/>
</dbReference>
<dbReference type="GO" id="GO:0015833">
    <property type="term" value="P:peptide transport"/>
    <property type="evidence" value="ECO:0007669"/>
    <property type="project" value="InterPro"/>
</dbReference>
<dbReference type="CDD" id="cd03257">
    <property type="entry name" value="ABC_NikE_OppD_transporters"/>
    <property type="match status" value="2"/>
</dbReference>
<dbReference type="EMBL" id="SOFP01000047">
    <property type="protein sequence ID" value="TFC14557.1"/>
    <property type="molecule type" value="Genomic_DNA"/>
</dbReference>
<dbReference type="OrthoDB" id="4008250at2"/>
<dbReference type="InterPro" id="IPR013563">
    <property type="entry name" value="Oligopep_ABC_C"/>
</dbReference>
<dbReference type="AlphaFoldDB" id="A0A4R8WQE7"/>
<evidence type="ECO:0000256" key="3">
    <source>
        <dbReference type="ARBA" id="ARBA00022741"/>
    </source>
</evidence>
<dbReference type="InterPro" id="IPR003439">
    <property type="entry name" value="ABC_transporter-like_ATP-bd"/>
</dbReference>
<evidence type="ECO:0000256" key="1">
    <source>
        <dbReference type="ARBA" id="ARBA00005417"/>
    </source>
</evidence>
<dbReference type="SMART" id="SM00382">
    <property type="entry name" value="AAA"/>
    <property type="match status" value="2"/>
</dbReference>
<feature type="region of interest" description="Disordered" evidence="5">
    <location>
        <begin position="1"/>
        <end position="72"/>
    </location>
</feature>
<dbReference type="InterPro" id="IPR050319">
    <property type="entry name" value="ABC_transp_ATP-bind"/>
</dbReference>
<dbReference type="Pfam" id="PF08352">
    <property type="entry name" value="oligo_HPY"/>
    <property type="match status" value="2"/>
</dbReference>
<dbReference type="Pfam" id="PF00005">
    <property type="entry name" value="ABC_tran"/>
    <property type="match status" value="2"/>
</dbReference>
<evidence type="ECO:0000313" key="7">
    <source>
        <dbReference type="EMBL" id="TFC14557.1"/>
    </source>
</evidence>
<keyword evidence="4 7" id="KW-0067">ATP-binding</keyword>
<protein>
    <submittedName>
        <fullName evidence="7">ABC transporter ATP-binding protein</fullName>
    </submittedName>
</protein>
<feature type="domain" description="ABC transporter" evidence="6">
    <location>
        <begin position="75"/>
        <end position="326"/>
    </location>
</feature>
<dbReference type="InterPro" id="IPR003593">
    <property type="entry name" value="AAA+_ATPase"/>
</dbReference>
<proteinExistence type="inferred from homology"/>
<dbReference type="PROSITE" id="PS50893">
    <property type="entry name" value="ABC_TRANSPORTER_2"/>
    <property type="match status" value="2"/>
</dbReference>
<dbReference type="Gene3D" id="3.40.50.300">
    <property type="entry name" value="P-loop containing nucleotide triphosphate hydrolases"/>
    <property type="match status" value="2"/>
</dbReference>
<dbReference type="Proteomes" id="UP000298412">
    <property type="component" value="Unassembled WGS sequence"/>
</dbReference>
<dbReference type="NCBIfam" id="TIGR01727">
    <property type="entry name" value="oligo_HPY"/>
    <property type="match status" value="2"/>
</dbReference>
<dbReference type="InterPro" id="IPR027417">
    <property type="entry name" value="P-loop_NTPase"/>
</dbReference>
<comment type="similarity">
    <text evidence="1">Belongs to the ABC transporter superfamily.</text>
</comment>
<dbReference type="PANTHER" id="PTHR43776:SF7">
    <property type="entry name" value="D,D-DIPEPTIDE TRANSPORT ATP-BINDING PROTEIN DDPF-RELATED"/>
    <property type="match status" value="1"/>
</dbReference>
<keyword evidence="3" id="KW-0547">Nucleotide-binding</keyword>
<dbReference type="GO" id="GO:0005524">
    <property type="term" value="F:ATP binding"/>
    <property type="evidence" value="ECO:0007669"/>
    <property type="project" value="UniProtKB-KW"/>
</dbReference>
<dbReference type="NCBIfam" id="NF008453">
    <property type="entry name" value="PRK11308.1"/>
    <property type="match status" value="2"/>
</dbReference>
<evidence type="ECO:0000313" key="8">
    <source>
        <dbReference type="Proteomes" id="UP000298412"/>
    </source>
</evidence>
<accession>A0A4R8WQE7</accession>
<dbReference type="PROSITE" id="PS00211">
    <property type="entry name" value="ABC_TRANSPORTER_1"/>
    <property type="match status" value="2"/>
</dbReference>